<feature type="domain" description="PRISE-like Rossmann-fold" evidence="3">
    <location>
        <begin position="16"/>
        <end position="386"/>
    </location>
</feature>
<dbReference type="Proteomes" id="UP001187192">
    <property type="component" value="Unassembled WGS sequence"/>
</dbReference>
<dbReference type="GO" id="GO:0016627">
    <property type="term" value="F:oxidoreductase activity, acting on the CH-CH group of donors"/>
    <property type="evidence" value="ECO:0007669"/>
    <property type="project" value="UniProtKB-ARBA"/>
</dbReference>
<dbReference type="Pfam" id="PF22917">
    <property type="entry name" value="PRISE"/>
    <property type="match status" value="1"/>
</dbReference>
<dbReference type="Gene3D" id="3.40.50.720">
    <property type="entry name" value="NAD(P)-binding Rossmann-like Domain"/>
    <property type="match status" value="1"/>
</dbReference>
<dbReference type="AlphaFoldDB" id="A0AA88A186"/>
<evidence type="ECO:0000256" key="2">
    <source>
        <dbReference type="ARBA" id="ARBA00023002"/>
    </source>
</evidence>
<dbReference type="CDD" id="cd08948">
    <property type="entry name" value="5beta-POR_like_SDR_a"/>
    <property type="match status" value="1"/>
</dbReference>
<accession>A0AA88A186</accession>
<dbReference type="PANTHER" id="PTHR32487">
    <property type="entry name" value="3-OXO-DELTA(4,5)-STEROID 5-BETA-REDUCTASE"/>
    <property type="match status" value="1"/>
</dbReference>
<reference evidence="4" key="1">
    <citation type="submission" date="2023-07" db="EMBL/GenBank/DDBJ databases">
        <title>draft genome sequence of fig (Ficus carica).</title>
        <authorList>
            <person name="Takahashi T."/>
            <person name="Nishimura K."/>
        </authorList>
    </citation>
    <scope>NUCLEOTIDE SEQUENCE</scope>
</reference>
<dbReference type="EMBL" id="BTGU01000017">
    <property type="protein sequence ID" value="GMN43879.1"/>
    <property type="molecule type" value="Genomic_DNA"/>
</dbReference>
<organism evidence="4 5">
    <name type="scientific">Ficus carica</name>
    <name type="common">Common fig</name>
    <dbReference type="NCBI Taxonomy" id="3494"/>
    <lineage>
        <taxon>Eukaryota</taxon>
        <taxon>Viridiplantae</taxon>
        <taxon>Streptophyta</taxon>
        <taxon>Embryophyta</taxon>
        <taxon>Tracheophyta</taxon>
        <taxon>Spermatophyta</taxon>
        <taxon>Magnoliopsida</taxon>
        <taxon>eudicotyledons</taxon>
        <taxon>Gunneridae</taxon>
        <taxon>Pentapetalae</taxon>
        <taxon>rosids</taxon>
        <taxon>fabids</taxon>
        <taxon>Rosales</taxon>
        <taxon>Moraceae</taxon>
        <taxon>Ficeae</taxon>
        <taxon>Ficus</taxon>
    </lineage>
</organism>
<evidence type="ECO:0000256" key="1">
    <source>
        <dbReference type="ARBA" id="ARBA00022857"/>
    </source>
</evidence>
<evidence type="ECO:0000313" key="5">
    <source>
        <dbReference type="Proteomes" id="UP001187192"/>
    </source>
</evidence>
<proteinExistence type="predicted"/>
<dbReference type="GO" id="GO:0006629">
    <property type="term" value="P:lipid metabolic process"/>
    <property type="evidence" value="ECO:0007669"/>
    <property type="project" value="UniProtKB-ARBA"/>
</dbReference>
<evidence type="ECO:0000259" key="3">
    <source>
        <dbReference type="Pfam" id="PF22917"/>
    </source>
</evidence>
<name>A0AA88A186_FICCA</name>
<dbReference type="FunFam" id="3.40.50.720:FF:000808">
    <property type="entry name" value="Iridoid synthase"/>
    <property type="match status" value="1"/>
</dbReference>
<keyword evidence="2" id="KW-0560">Oxidoreductase</keyword>
<dbReference type="SUPFAM" id="SSF51735">
    <property type="entry name" value="NAD(P)-binding Rossmann-fold domains"/>
    <property type="match status" value="1"/>
</dbReference>
<dbReference type="InterPro" id="IPR055222">
    <property type="entry name" value="PRISE-like_Rossmann-fold"/>
</dbReference>
<dbReference type="InterPro" id="IPR036291">
    <property type="entry name" value="NAD(P)-bd_dom_sf"/>
</dbReference>
<keyword evidence="1" id="KW-0521">NADP</keyword>
<keyword evidence="5" id="KW-1185">Reference proteome</keyword>
<dbReference type="Gramene" id="FCD_00008339-RA">
    <property type="protein sequence ID" value="FCD_00008339-RA:cds"/>
    <property type="gene ID" value="FCD_00008339"/>
</dbReference>
<sequence length="386" mass="43392">MHEFDTEPPPKYKSVALVLGVTGIVGNSLMEILPLSDTPGGPWKVYGVARRPQPAWNAGDPITYIQCDISDPQQAGDRLSKLADVTHIFYVTWTSRATEPERCAANGAMLRNVLEAVIPNAPNLQHICLQTGRKHYIGPFETFGKIKSHEPPFHEDLPRLDAPNFYYVLEDILTEEVKKKKKKEKTITWSVHRPGAIFGFSPYSLMNVLGSLCVYAAICKHEGTKLRFPGNRTGWEAMQDASDADLIAEHQIWAATDPNAKNEAYNCSNGDVFRWKQLWEVLAEQFGLDYDGVCDQDGGSESERVTLEEMMKDKAEVWEEIVKENGLVRTKLEEVGCWWIVDFTLSVDSGVDSMNKSKERGFVGFRNSKSSVASWIDKIRAHKIVP</sequence>
<evidence type="ECO:0000313" key="4">
    <source>
        <dbReference type="EMBL" id="GMN43879.1"/>
    </source>
</evidence>
<gene>
    <name evidence="4" type="ORF">TIFTF001_013075</name>
</gene>
<dbReference type="PANTHER" id="PTHR32487:SF31">
    <property type="entry name" value="NAD-DEPENDENT EPIMERASE_DEHYDRATASE DOMAIN-CONTAINING PROTEIN"/>
    <property type="match status" value="1"/>
</dbReference>
<comment type="caution">
    <text evidence="4">The sequence shown here is derived from an EMBL/GenBank/DDBJ whole genome shotgun (WGS) entry which is preliminary data.</text>
</comment>
<protein>
    <recommendedName>
        <fullName evidence="3">PRISE-like Rossmann-fold domain-containing protein</fullName>
    </recommendedName>
</protein>